<dbReference type="PIRSF" id="PIRSF039085">
    <property type="entry name" value="ABC_ATPase_HisP"/>
    <property type="match status" value="1"/>
</dbReference>
<dbReference type="InterPro" id="IPR030679">
    <property type="entry name" value="ABC_ATPase_HisP-typ"/>
</dbReference>
<dbReference type="PROSITE" id="PS50893">
    <property type="entry name" value="ABC_TRANSPORTER_2"/>
    <property type="match status" value="1"/>
</dbReference>
<dbReference type="SMART" id="SM00382">
    <property type="entry name" value="AAA"/>
    <property type="match status" value="1"/>
</dbReference>
<dbReference type="Proteomes" id="UP000551616">
    <property type="component" value="Unassembled WGS sequence"/>
</dbReference>
<protein>
    <submittedName>
        <fullName evidence="10">Glutamine transport ATP-binding protein GlnQ</fullName>
    </submittedName>
</protein>
<comment type="subcellular location">
    <subcellularLocation>
        <location evidence="1">Cell membrane</location>
        <topology evidence="1">Peripheral membrane protein</topology>
    </subcellularLocation>
</comment>
<dbReference type="SUPFAM" id="SSF52540">
    <property type="entry name" value="P-loop containing nucleoside triphosphate hydrolases"/>
    <property type="match status" value="1"/>
</dbReference>
<dbReference type="InterPro" id="IPR017871">
    <property type="entry name" value="ABC_transporter-like_CS"/>
</dbReference>
<evidence type="ECO:0000256" key="4">
    <source>
        <dbReference type="ARBA" id="ARBA00022475"/>
    </source>
</evidence>
<gene>
    <name evidence="10" type="primary">glnQ</name>
    <name evidence="10" type="ORF">HOV93_47570</name>
</gene>
<accession>A0A7V8V9S0</accession>
<evidence type="ECO:0000259" key="9">
    <source>
        <dbReference type="PROSITE" id="PS50893"/>
    </source>
</evidence>
<dbReference type="GO" id="GO:0016887">
    <property type="term" value="F:ATP hydrolysis activity"/>
    <property type="evidence" value="ECO:0007669"/>
    <property type="project" value="InterPro"/>
</dbReference>
<dbReference type="AlphaFoldDB" id="A0A7V8V9S0"/>
<evidence type="ECO:0000313" key="11">
    <source>
        <dbReference type="Proteomes" id="UP000551616"/>
    </source>
</evidence>
<dbReference type="InterPro" id="IPR050086">
    <property type="entry name" value="MetN_ABC_transporter-like"/>
</dbReference>
<evidence type="ECO:0000256" key="6">
    <source>
        <dbReference type="ARBA" id="ARBA00022840"/>
    </source>
</evidence>
<dbReference type="NCBIfam" id="TIGR03005">
    <property type="entry name" value="ectoine_ehuA"/>
    <property type="match status" value="1"/>
</dbReference>
<dbReference type="Pfam" id="PF00005">
    <property type="entry name" value="ABC_tran"/>
    <property type="match status" value="1"/>
</dbReference>
<dbReference type="InterPro" id="IPR027417">
    <property type="entry name" value="P-loop_NTPase"/>
</dbReference>
<dbReference type="InterPro" id="IPR014343">
    <property type="entry name" value="Ectoine_EhuA"/>
</dbReference>
<dbReference type="GO" id="GO:0005524">
    <property type="term" value="F:ATP binding"/>
    <property type="evidence" value="ECO:0007669"/>
    <property type="project" value="UniProtKB-KW"/>
</dbReference>
<evidence type="ECO:0000313" key="10">
    <source>
        <dbReference type="EMBL" id="MBA2117558.1"/>
    </source>
</evidence>
<dbReference type="InterPro" id="IPR003439">
    <property type="entry name" value="ABC_transporter-like_ATP-bd"/>
</dbReference>
<keyword evidence="11" id="KW-1185">Reference proteome</keyword>
<dbReference type="GO" id="GO:0015424">
    <property type="term" value="F:ABC-type amino acid transporter activity"/>
    <property type="evidence" value="ECO:0007669"/>
    <property type="project" value="InterPro"/>
</dbReference>
<keyword evidence="6 10" id="KW-0067">ATP-binding</keyword>
<keyword evidence="5" id="KW-0547">Nucleotide-binding</keyword>
<proteinExistence type="inferred from homology"/>
<dbReference type="PANTHER" id="PTHR43166:SF9">
    <property type="entry name" value="GLUTAMATE_ASPARTATE IMPORT ATP-BINDING PROTEIN GLTL"/>
    <property type="match status" value="1"/>
</dbReference>
<comment type="caution">
    <text evidence="10">The sequence shown here is derived from an EMBL/GenBank/DDBJ whole genome shotgun (WGS) entry which is preliminary data.</text>
</comment>
<evidence type="ECO:0000256" key="8">
    <source>
        <dbReference type="ARBA" id="ARBA00023136"/>
    </source>
</evidence>
<comment type="similarity">
    <text evidence="2">Belongs to the ABC transporter superfamily.</text>
</comment>
<keyword evidence="8" id="KW-0472">Membrane</keyword>
<keyword evidence="7" id="KW-0029">Amino-acid transport</keyword>
<dbReference type="GO" id="GO:0005886">
    <property type="term" value="C:plasma membrane"/>
    <property type="evidence" value="ECO:0007669"/>
    <property type="project" value="UniProtKB-SubCell"/>
</dbReference>
<keyword evidence="4" id="KW-1003">Cell membrane</keyword>
<feature type="domain" description="ABC transporter" evidence="9">
    <location>
        <begin position="19"/>
        <end position="264"/>
    </location>
</feature>
<evidence type="ECO:0000256" key="2">
    <source>
        <dbReference type="ARBA" id="ARBA00005417"/>
    </source>
</evidence>
<evidence type="ECO:0000256" key="3">
    <source>
        <dbReference type="ARBA" id="ARBA00022448"/>
    </source>
</evidence>
<dbReference type="Gene3D" id="3.40.50.300">
    <property type="entry name" value="P-loop containing nucleotide triphosphate hydrolases"/>
    <property type="match status" value="1"/>
</dbReference>
<dbReference type="EMBL" id="JABRWO010000016">
    <property type="protein sequence ID" value="MBA2117558.1"/>
    <property type="molecule type" value="Genomic_DNA"/>
</dbReference>
<sequence length="270" mass="29883">MVTQTYSGNDFMSETTPQLHIRDLQKTYGDNKVLRGLNVDIQAGEKIAIIGPSGSGKSTLLRILMTLEAPNGGRVMVDGESVWTMNANGQEKKADEAHMRRMRSKLGMVFQHFFLFPHLSVRQNLTLAPKLVNNVSGTVADDTALELLQMVGMEAKADAFPAQLSGGQKQRVAIARALAMQPEIMLFDEVTSALDPELVHEVLSVLRTLAKKSDMTMLLVTHEMNFAREIADRVLFFDGGVILEEGPPSQIFTQPKEPRTQEFLKTVLEA</sequence>
<organism evidence="10 11">
    <name type="scientific">Bremerella alba</name>
    <dbReference type="NCBI Taxonomy" id="980252"/>
    <lineage>
        <taxon>Bacteria</taxon>
        <taxon>Pseudomonadati</taxon>
        <taxon>Planctomycetota</taxon>
        <taxon>Planctomycetia</taxon>
        <taxon>Pirellulales</taxon>
        <taxon>Pirellulaceae</taxon>
        <taxon>Bremerella</taxon>
    </lineage>
</organism>
<name>A0A7V8V9S0_9BACT</name>
<evidence type="ECO:0000256" key="1">
    <source>
        <dbReference type="ARBA" id="ARBA00004202"/>
    </source>
</evidence>
<dbReference type="InterPro" id="IPR003593">
    <property type="entry name" value="AAA+_ATPase"/>
</dbReference>
<reference evidence="10 11" key="1">
    <citation type="submission" date="2020-05" db="EMBL/GenBank/DDBJ databases">
        <title>Bremerella alba sp. nov., a novel planctomycete isolated from the surface of the macroalga Fucus spiralis.</title>
        <authorList>
            <person name="Godinho O."/>
            <person name="Botelho R."/>
            <person name="Albuquerque L."/>
            <person name="Wiegand S."/>
            <person name="Da Costa M.S."/>
            <person name="Lobo-Da-Cunha A."/>
            <person name="Jogler C."/>
            <person name="Lage O.M."/>
        </authorList>
    </citation>
    <scope>NUCLEOTIDE SEQUENCE [LARGE SCALE GENOMIC DNA]</scope>
    <source>
        <strain evidence="10 11">FF15</strain>
    </source>
</reference>
<evidence type="ECO:0000256" key="7">
    <source>
        <dbReference type="ARBA" id="ARBA00022970"/>
    </source>
</evidence>
<dbReference type="PROSITE" id="PS00211">
    <property type="entry name" value="ABC_TRANSPORTER_1"/>
    <property type="match status" value="1"/>
</dbReference>
<evidence type="ECO:0000256" key="5">
    <source>
        <dbReference type="ARBA" id="ARBA00022741"/>
    </source>
</evidence>
<keyword evidence="3" id="KW-0813">Transport</keyword>
<dbReference type="PANTHER" id="PTHR43166">
    <property type="entry name" value="AMINO ACID IMPORT ATP-BINDING PROTEIN"/>
    <property type="match status" value="1"/>
</dbReference>